<dbReference type="AlphaFoldDB" id="A0A1X6NJF6"/>
<feature type="region of interest" description="Disordered" evidence="1">
    <location>
        <begin position="531"/>
        <end position="693"/>
    </location>
</feature>
<evidence type="ECO:0000313" key="2">
    <source>
        <dbReference type="EMBL" id="OSX68747.1"/>
    </source>
</evidence>
<sequence length="693" mass="76001">MPWHGRGVDLWRRATRAQATHPNGCAQEPVVLRLDRALWRLPLVGGRRGRRGGRAAIPLPPALGRRCRRWLHRRRGGRPVRGTRRLGRRDRRHLPVRLDGQRLPFLRSKRRRLRPTRGVRRCRRLRLHTSRWRLCRVGLGRGCPPLPPRGDRRGRRIRPKRRHQRRPVPLDAQQADLLVARHQPPLQVPIQAPTAVRQQRPPRHGLRPLQRRGAPPHTGALVGRRRSRRGRPPRPRRRQRRRLPHPPPRGVRVKHVPPVDGRHGHGGRARRRAPARARAAGERQARHVGHAAHPVGRVGGGHVAGGVGKEEARPVPPRAVRAEGEAGADRRWRGEARPRGTPPRQGGHRPHLGGPNRTPVDDGVGEEEEERVPRNDRVKGRRRAGEARCRARWLEAGPARRRCRRRCSAAAAPRDAQAEAVAPQVEDLGPPLLLVLVHKVGEQQRRAGRVDEQLLLAAEAVDGARRRPWPAIVARPKRVIDRAAVEARPGARLAAAAAAARRIKLVQRGGGAEGRERLGAPIHPQAAAEAAAPIDGGRGAPQHGRHRRRVAAHARHPPVVARRLIDGAEGHPRRRARVPPHKGGALGRARREEEVEPRRGRPGGHLPNVGDRAGRLRLGRPRGEVAALKRPAPGGGGGGAAARGEEAAARGANGGGGGGHARGSGGCRRRHPPPPPCVSPPRQPPPTPGGGPT</sequence>
<dbReference type="Proteomes" id="UP000218209">
    <property type="component" value="Unassembled WGS sequence"/>
</dbReference>
<feature type="compositionally biased region" description="Basic residues" evidence="1">
    <location>
        <begin position="152"/>
        <end position="166"/>
    </location>
</feature>
<feature type="compositionally biased region" description="Basic residues" evidence="1">
    <location>
        <begin position="543"/>
        <end position="556"/>
    </location>
</feature>
<feature type="region of interest" description="Disordered" evidence="1">
    <location>
        <begin position="186"/>
        <end position="379"/>
    </location>
</feature>
<evidence type="ECO:0000313" key="3">
    <source>
        <dbReference type="Proteomes" id="UP000218209"/>
    </source>
</evidence>
<feature type="compositionally biased region" description="Basic residues" evidence="1">
    <location>
        <begin position="200"/>
        <end position="210"/>
    </location>
</feature>
<feature type="compositionally biased region" description="Basic and acidic residues" evidence="1">
    <location>
        <begin position="589"/>
        <end position="599"/>
    </location>
</feature>
<protein>
    <submittedName>
        <fullName evidence="2">Uncharacterized protein</fullName>
    </submittedName>
</protein>
<feature type="compositionally biased region" description="Pro residues" evidence="1">
    <location>
        <begin position="673"/>
        <end position="693"/>
    </location>
</feature>
<name>A0A1X6NJF6_PORUM</name>
<reference evidence="2 3" key="1">
    <citation type="submission" date="2017-03" db="EMBL/GenBank/DDBJ databases">
        <title>WGS assembly of Porphyra umbilicalis.</title>
        <authorList>
            <person name="Brawley S.H."/>
            <person name="Blouin N.A."/>
            <person name="Ficko-Blean E."/>
            <person name="Wheeler G.L."/>
            <person name="Lohr M."/>
            <person name="Goodson H.V."/>
            <person name="Jenkins J.W."/>
            <person name="Blaby-Haas C.E."/>
            <person name="Helliwell K.E."/>
            <person name="Chan C."/>
            <person name="Marriage T."/>
            <person name="Bhattacharya D."/>
            <person name="Klein A.S."/>
            <person name="Badis Y."/>
            <person name="Brodie J."/>
            <person name="Cao Y."/>
            <person name="Collen J."/>
            <person name="Dittami S.M."/>
            <person name="Gachon C.M."/>
            <person name="Green B.R."/>
            <person name="Karpowicz S."/>
            <person name="Kim J.W."/>
            <person name="Kudahl U."/>
            <person name="Lin S."/>
            <person name="Michel G."/>
            <person name="Mittag M."/>
            <person name="Olson B.J."/>
            <person name="Pangilinan J."/>
            <person name="Peng Y."/>
            <person name="Qiu H."/>
            <person name="Shu S."/>
            <person name="Singer J.T."/>
            <person name="Smith A.G."/>
            <person name="Sprecher B.N."/>
            <person name="Wagner V."/>
            <person name="Wang W."/>
            <person name="Wang Z.-Y."/>
            <person name="Yan J."/>
            <person name="Yarish C."/>
            <person name="Zoeuner-Riek S."/>
            <person name="Zhuang Y."/>
            <person name="Zou Y."/>
            <person name="Lindquist E.A."/>
            <person name="Grimwood J."/>
            <person name="Barry K."/>
            <person name="Rokhsar D.S."/>
            <person name="Schmutz J."/>
            <person name="Stiller J.W."/>
            <person name="Grossman A.R."/>
            <person name="Prochnik S.E."/>
        </authorList>
    </citation>
    <scope>NUCLEOTIDE SEQUENCE [LARGE SCALE GENOMIC DNA]</scope>
    <source>
        <strain evidence="2">4086291</strain>
    </source>
</reference>
<feature type="compositionally biased region" description="Basic and acidic residues" evidence="1">
    <location>
        <begin position="320"/>
        <end position="338"/>
    </location>
</feature>
<evidence type="ECO:0000256" key="1">
    <source>
        <dbReference type="SAM" id="MobiDB-lite"/>
    </source>
</evidence>
<feature type="region of interest" description="Disordered" evidence="1">
    <location>
        <begin position="139"/>
        <end position="171"/>
    </location>
</feature>
<dbReference type="EMBL" id="KV920130">
    <property type="protein sequence ID" value="OSX68747.1"/>
    <property type="molecule type" value="Genomic_DNA"/>
</dbReference>
<feature type="compositionally biased region" description="Gly residues" evidence="1">
    <location>
        <begin position="297"/>
        <end position="307"/>
    </location>
</feature>
<feature type="compositionally biased region" description="Gly residues" evidence="1">
    <location>
        <begin position="652"/>
        <end position="666"/>
    </location>
</feature>
<keyword evidence="3" id="KW-1185">Reference proteome</keyword>
<accession>A0A1X6NJF6</accession>
<gene>
    <name evidence="2" type="ORF">BU14_2299s0001</name>
</gene>
<feature type="compositionally biased region" description="Basic residues" evidence="1">
    <location>
        <begin position="223"/>
        <end position="244"/>
    </location>
</feature>
<feature type="non-terminal residue" evidence="2">
    <location>
        <position position="693"/>
    </location>
</feature>
<proteinExistence type="predicted"/>
<organism evidence="2 3">
    <name type="scientific">Porphyra umbilicalis</name>
    <name type="common">Purple laver</name>
    <name type="synonym">Red alga</name>
    <dbReference type="NCBI Taxonomy" id="2786"/>
    <lineage>
        <taxon>Eukaryota</taxon>
        <taxon>Rhodophyta</taxon>
        <taxon>Bangiophyceae</taxon>
        <taxon>Bangiales</taxon>
        <taxon>Bangiaceae</taxon>
        <taxon>Porphyra</taxon>
    </lineage>
</organism>
<feature type="compositionally biased region" description="Basic residues" evidence="1">
    <location>
        <begin position="264"/>
        <end position="275"/>
    </location>
</feature>